<keyword evidence="10" id="KW-0479">Metal-binding</keyword>
<dbReference type="HAMAP" id="MF_00454">
    <property type="entry name" value="FluC"/>
    <property type="match status" value="1"/>
</dbReference>
<dbReference type="EMBL" id="JBIMSP010000082">
    <property type="protein sequence ID" value="MFH5245553.1"/>
    <property type="molecule type" value="Genomic_DNA"/>
</dbReference>
<evidence type="ECO:0000313" key="13">
    <source>
        <dbReference type="EMBL" id="MFH5245553.1"/>
    </source>
</evidence>
<gene>
    <name evidence="10 12" type="primary">crcB</name>
    <name evidence="10" type="synonym">fluC</name>
    <name evidence="13" type="ORF">ACHIPV_27300</name>
    <name evidence="11" type="ORF">ACHIPZ_25815</name>
    <name evidence="12" type="ORF">ACHIRB_17655</name>
</gene>
<evidence type="ECO:0000256" key="4">
    <source>
        <dbReference type="ARBA" id="ARBA00022989"/>
    </source>
</evidence>
<evidence type="ECO:0000256" key="6">
    <source>
        <dbReference type="ARBA" id="ARBA00023303"/>
    </source>
</evidence>
<dbReference type="InterPro" id="IPR003691">
    <property type="entry name" value="FluC"/>
</dbReference>
<comment type="function">
    <text evidence="9 10">Fluoride-specific ion channel. Important for reducing fluoride concentration in the cell, thus reducing its toxicity.</text>
</comment>
<keyword evidence="10" id="KW-0915">Sodium</keyword>
<accession>A0ABW7KAK4</accession>
<evidence type="ECO:0000313" key="16">
    <source>
        <dbReference type="Proteomes" id="UP001609219"/>
    </source>
</evidence>
<comment type="activity regulation">
    <text evidence="10">Na(+) is not transported, but it plays an essential structural role and its presence is essential for fluoride channel function.</text>
</comment>
<feature type="transmembrane region" description="Helical" evidence="10">
    <location>
        <begin position="71"/>
        <end position="89"/>
    </location>
</feature>
<evidence type="ECO:0000256" key="10">
    <source>
        <dbReference type="HAMAP-Rule" id="MF_00454"/>
    </source>
</evidence>
<feature type="binding site" evidence="10">
    <location>
        <position position="82"/>
    </location>
    <ligand>
        <name>Na(+)</name>
        <dbReference type="ChEBI" id="CHEBI:29101"/>
        <note>structural</note>
    </ligand>
</feature>
<dbReference type="Pfam" id="PF02537">
    <property type="entry name" value="CRCB"/>
    <property type="match status" value="1"/>
</dbReference>
<keyword evidence="16" id="KW-1185">Reference proteome</keyword>
<name>A0ABW7KAK4_9NOCA</name>
<keyword evidence="5 10" id="KW-0472">Membrane</keyword>
<proteinExistence type="inferred from homology"/>
<evidence type="ECO:0000313" key="11">
    <source>
        <dbReference type="EMBL" id="MFH5211593.1"/>
    </source>
</evidence>
<organism evidence="12 16">
    <name type="scientific">Antrihabitans spumae</name>
    <dbReference type="NCBI Taxonomy" id="3373370"/>
    <lineage>
        <taxon>Bacteria</taxon>
        <taxon>Bacillati</taxon>
        <taxon>Actinomycetota</taxon>
        <taxon>Actinomycetes</taxon>
        <taxon>Mycobacteriales</taxon>
        <taxon>Nocardiaceae</taxon>
        <taxon>Antrihabitans</taxon>
    </lineage>
</organism>
<dbReference type="Proteomes" id="UP001609176">
    <property type="component" value="Unassembled WGS sequence"/>
</dbReference>
<keyword evidence="10" id="KW-0813">Transport</keyword>
<keyword evidence="6 10" id="KW-0407">Ion channel</keyword>
<dbReference type="Proteomes" id="UP001609175">
    <property type="component" value="Unassembled WGS sequence"/>
</dbReference>
<dbReference type="NCBIfam" id="TIGR00494">
    <property type="entry name" value="crcB"/>
    <property type="match status" value="1"/>
</dbReference>
<evidence type="ECO:0000256" key="3">
    <source>
        <dbReference type="ARBA" id="ARBA00022692"/>
    </source>
</evidence>
<evidence type="ECO:0000256" key="2">
    <source>
        <dbReference type="ARBA" id="ARBA00022475"/>
    </source>
</evidence>
<evidence type="ECO:0000256" key="5">
    <source>
        <dbReference type="ARBA" id="ARBA00023136"/>
    </source>
</evidence>
<dbReference type="Proteomes" id="UP001609219">
    <property type="component" value="Unassembled WGS sequence"/>
</dbReference>
<feature type="binding site" evidence="10">
    <location>
        <position position="79"/>
    </location>
    <ligand>
        <name>Na(+)</name>
        <dbReference type="ChEBI" id="CHEBI:29101"/>
        <note>structural</note>
    </ligand>
</feature>
<comment type="catalytic activity">
    <reaction evidence="8">
        <text>fluoride(in) = fluoride(out)</text>
        <dbReference type="Rhea" id="RHEA:76159"/>
        <dbReference type="ChEBI" id="CHEBI:17051"/>
    </reaction>
    <physiologicalReaction direction="left-to-right" evidence="8">
        <dbReference type="Rhea" id="RHEA:76160"/>
    </physiologicalReaction>
</comment>
<protein>
    <recommendedName>
        <fullName evidence="10">Fluoride-specific ion channel FluC</fullName>
    </recommendedName>
</protein>
<keyword evidence="4 10" id="KW-1133">Transmembrane helix</keyword>
<evidence type="ECO:0000256" key="7">
    <source>
        <dbReference type="ARBA" id="ARBA00035120"/>
    </source>
</evidence>
<keyword evidence="3 10" id="KW-0812">Transmembrane</keyword>
<dbReference type="RefSeq" id="WP_395118200.1">
    <property type="nucleotide sequence ID" value="NZ_JBIMSN010000076.1"/>
</dbReference>
<feature type="transmembrane region" description="Helical" evidence="10">
    <location>
        <begin position="101"/>
        <end position="124"/>
    </location>
</feature>
<dbReference type="PANTHER" id="PTHR28259:SF1">
    <property type="entry name" value="FLUORIDE EXPORT PROTEIN 1-RELATED"/>
    <property type="match status" value="1"/>
</dbReference>
<comment type="similarity">
    <text evidence="7 10">Belongs to the fluoride channel Fluc/FEX (TC 1.A.43) family.</text>
</comment>
<keyword evidence="10" id="KW-0406">Ion transport</keyword>
<dbReference type="PANTHER" id="PTHR28259">
    <property type="entry name" value="FLUORIDE EXPORT PROTEIN 1-RELATED"/>
    <property type="match status" value="1"/>
</dbReference>
<feature type="transmembrane region" description="Helical" evidence="10">
    <location>
        <begin position="39"/>
        <end position="59"/>
    </location>
</feature>
<evidence type="ECO:0000256" key="8">
    <source>
        <dbReference type="ARBA" id="ARBA00035585"/>
    </source>
</evidence>
<reference evidence="14 15" key="1">
    <citation type="submission" date="2024-10" db="EMBL/GenBank/DDBJ databases">
        <authorList>
            <person name="Riesco R."/>
        </authorList>
    </citation>
    <scope>NUCLEOTIDE SEQUENCE [LARGE SCALE GENOMIC DNA]</scope>
    <source>
        <strain evidence="13 15">NCIMB 15448</strain>
        <strain evidence="11 14">NCIMB 15449</strain>
        <strain evidence="12 16">NCIMB 15450</strain>
    </source>
</reference>
<keyword evidence="2 10" id="KW-1003">Cell membrane</keyword>
<evidence type="ECO:0000256" key="9">
    <source>
        <dbReference type="ARBA" id="ARBA00049940"/>
    </source>
</evidence>
<comment type="subcellular location">
    <subcellularLocation>
        <location evidence="1 10">Cell membrane</location>
        <topology evidence="1 10">Multi-pass membrane protein</topology>
    </subcellularLocation>
</comment>
<dbReference type="EMBL" id="JBIMSN010000076">
    <property type="protein sequence ID" value="MFH5230385.1"/>
    <property type="molecule type" value="Genomic_DNA"/>
</dbReference>
<comment type="caution">
    <text evidence="12">The sequence shown here is derived from an EMBL/GenBank/DDBJ whole genome shotgun (WGS) entry which is preliminary data.</text>
</comment>
<evidence type="ECO:0000256" key="1">
    <source>
        <dbReference type="ARBA" id="ARBA00004651"/>
    </source>
</evidence>
<evidence type="ECO:0000313" key="14">
    <source>
        <dbReference type="Proteomes" id="UP001609175"/>
    </source>
</evidence>
<sequence length="139" mass="14392">MQKQDLAVLGAIAVGGGIGAVSRYGIGHLLPPVAGHIPWSTLLINTTGCLLIGVLMVLITEVWTVHRLVRPFFGVGILGGFTTFSTYAVEVHTLFDTADVIVPLVYLFGTVLAAVTAVMAGMAATRAISGVGSKSGDRV</sequence>
<evidence type="ECO:0000313" key="12">
    <source>
        <dbReference type="EMBL" id="MFH5230385.1"/>
    </source>
</evidence>
<dbReference type="EMBL" id="JBIMSO010000129">
    <property type="protein sequence ID" value="MFH5211593.1"/>
    <property type="molecule type" value="Genomic_DNA"/>
</dbReference>
<evidence type="ECO:0000313" key="15">
    <source>
        <dbReference type="Proteomes" id="UP001609176"/>
    </source>
</evidence>